<evidence type="ECO:0000256" key="6">
    <source>
        <dbReference type="HAMAP-Rule" id="MF_01208"/>
    </source>
</evidence>
<comment type="cofactor">
    <cofactor evidence="6">
        <name>Mg(2+)</name>
        <dbReference type="ChEBI" id="CHEBI:18420"/>
    </cofactor>
</comment>
<dbReference type="UniPathway" id="UPA00070">
    <property type="reaction ID" value="UER00119"/>
</dbReference>
<dbReference type="InterPro" id="IPR023031">
    <property type="entry name" value="OPRT"/>
</dbReference>
<dbReference type="Pfam" id="PF00156">
    <property type="entry name" value="Pribosyltran"/>
    <property type="match status" value="1"/>
</dbReference>
<comment type="caution">
    <text evidence="6">Lacks conserved residue(s) required for the propagation of feature annotation.</text>
</comment>
<dbReference type="GO" id="GO:0000287">
    <property type="term" value="F:magnesium ion binding"/>
    <property type="evidence" value="ECO:0007669"/>
    <property type="project" value="UniProtKB-UniRule"/>
</dbReference>
<name>A0A1G2R4J7_9BACT</name>
<organism evidence="8 9">
    <name type="scientific">Candidatus Wildermuthbacteria bacterium RIFCSPHIGHO2_02_FULL_47_17</name>
    <dbReference type="NCBI Taxonomy" id="1802452"/>
    <lineage>
        <taxon>Bacteria</taxon>
        <taxon>Candidatus Wildermuthiibacteriota</taxon>
    </lineage>
</organism>
<comment type="function">
    <text evidence="6">Catalyzes the transfer of a ribosyl phosphate group from 5-phosphoribose 1-diphosphate to orotate, leading to the formation of orotidine monophosphate (OMP).</text>
</comment>
<dbReference type="GO" id="GO:0004588">
    <property type="term" value="F:orotate phosphoribosyltransferase activity"/>
    <property type="evidence" value="ECO:0007669"/>
    <property type="project" value="UniProtKB-UniRule"/>
</dbReference>
<keyword evidence="6" id="KW-0460">Magnesium</keyword>
<feature type="binding site" evidence="6">
    <location>
        <position position="156"/>
    </location>
    <ligand>
        <name>orotate</name>
        <dbReference type="ChEBI" id="CHEBI:30839"/>
    </ligand>
</feature>
<evidence type="ECO:0000256" key="2">
    <source>
        <dbReference type="ARBA" id="ARBA00011971"/>
    </source>
</evidence>
<keyword evidence="3 6" id="KW-0328">Glycosyltransferase</keyword>
<dbReference type="SUPFAM" id="SSF53271">
    <property type="entry name" value="PRTase-like"/>
    <property type="match status" value="1"/>
</dbReference>
<proteinExistence type="inferred from homology"/>
<comment type="catalytic activity">
    <reaction evidence="6">
        <text>orotidine 5'-phosphate + diphosphate = orotate + 5-phospho-alpha-D-ribose 1-diphosphate</text>
        <dbReference type="Rhea" id="RHEA:10380"/>
        <dbReference type="ChEBI" id="CHEBI:30839"/>
        <dbReference type="ChEBI" id="CHEBI:33019"/>
        <dbReference type="ChEBI" id="CHEBI:57538"/>
        <dbReference type="ChEBI" id="CHEBI:58017"/>
        <dbReference type="EC" id="2.4.2.10"/>
    </reaction>
</comment>
<dbReference type="PANTHER" id="PTHR19278">
    <property type="entry name" value="OROTATE PHOSPHORIBOSYLTRANSFERASE"/>
    <property type="match status" value="1"/>
</dbReference>
<accession>A0A1G2R4J7</accession>
<feature type="domain" description="Phosphoribosyltransferase" evidence="7">
    <location>
        <begin position="48"/>
        <end position="165"/>
    </location>
</feature>
<evidence type="ECO:0000313" key="8">
    <source>
        <dbReference type="EMBL" id="OHA67011.1"/>
    </source>
</evidence>
<evidence type="ECO:0000259" key="7">
    <source>
        <dbReference type="Pfam" id="PF00156"/>
    </source>
</evidence>
<dbReference type="Proteomes" id="UP000179258">
    <property type="component" value="Unassembled WGS sequence"/>
</dbReference>
<reference evidence="8 9" key="1">
    <citation type="journal article" date="2016" name="Nat. Commun.">
        <title>Thousands of microbial genomes shed light on interconnected biogeochemical processes in an aquifer system.</title>
        <authorList>
            <person name="Anantharaman K."/>
            <person name="Brown C.T."/>
            <person name="Hug L.A."/>
            <person name="Sharon I."/>
            <person name="Castelle C.J."/>
            <person name="Probst A.J."/>
            <person name="Thomas B.C."/>
            <person name="Singh A."/>
            <person name="Wilkins M.J."/>
            <person name="Karaoz U."/>
            <person name="Brodie E.L."/>
            <person name="Williams K.H."/>
            <person name="Hubbard S.S."/>
            <person name="Banfield J.F."/>
        </authorList>
    </citation>
    <scope>NUCLEOTIDE SEQUENCE [LARGE SCALE GENOMIC DNA]</scope>
</reference>
<evidence type="ECO:0000256" key="5">
    <source>
        <dbReference type="ARBA" id="ARBA00022975"/>
    </source>
</evidence>
<comment type="subunit">
    <text evidence="6">Homodimer.</text>
</comment>
<evidence type="ECO:0000256" key="1">
    <source>
        <dbReference type="ARBA" id="ARBA00004889"/>
    </source>
</evidence>
<dbReference type="GO" id="GO:0044205">
    <property type="term" value="P:'de novo' UMP biosynthetic process"/>
    <property type="evidence" value="ECO:0007669"/>
    <property type="project" value="UniProtKB-UniRule"/>
</dbReference>
<evidence type="ECO:0000313" key="9">
    <source>
        <dbReference type="Proteomes" id="UP000179258"/>
    </source>
</evidence>
<feature type="binding site" description="in other chain" evidence="6">
    <location>
        <begin position="124"/>
        <end position="132"/>
    </location>
    <ligand>
        <name>5-phospho-alpha-D-ribose 1-diphosphate</name>
        <dbReference type="ChEBI" id="CHEBI:58017"/>
        <note>ligand shared between dimeric partners</note>
    </ligand>
</feature>
<dbReference type="AlphaFoldDB" id="A0A1G2R4J7"/>
<dbReference type="CDD" id="cd06223">
    <property type="entry name" value="PRTases_typeI"/>
    <property type="match status" value="1"/>
</dbReference>
<sequence length="212" mass="22922">MQEQEVLQILGKVGAVITNSHIVYASGKHGEAYVNKDAVYPHTKETSRLCRAIAEQFADDGVETVVAPAIGGVILSQWTAYHLSEITEREVFGVYAEKAEGGDAFVIKRGYDKVVAGKNVLVVEDVLTTGGSARKVFEAVRALGGKVVGLGALCNRGRVMPQDVADPPKMFALVNVTLDAWDEADCPMCKQGITINTDVGKGREYLLRKQKQ</sequence>
<dbReference type="PANTHER" id="PTHR19278:SF9">
    <property type="entry name" value="URIDINE 5'-MONOPHOSPHATE SYNTHASE"/>
    <property type="match status" value="1"/>
</dbReference>
<comment type="similarity">
    <text evidence="6">Belongs to the purine/pyrimidine phosphoribosyltransferase family. PyrE subfamily.</text>
</comment>
<comment type="pathway">
    <text evidence="1 6">Pyrimidine metabolism; UMP biosynthesis via de novo pathway; UMP from orotate: step 1/2.</text>
</comment>
<evidence type="ECO:0000256" key="4">
    <source>
        <dbReference type="ARBA" id="ARBA00022679"/>
    </source>
</evidence>
<dbReference type="EC" id="2.4.2.10" evidence="2 6"/>
<dbReference type="HAMAP" id="MF_01208">
    <property type="entry name" value="PyrE"/>
    <property type="match status" value="1"/>
</dbReference>
<dbReference type="Gene3D" id="3.40.50.2020">
    <property type="match status" value="1"/>
</dbReference>
<dbReference type="GO" id="GO:0019856">
    <property type="term" value="P:pyrimidine nucleobase biosynthetic process"/>
    <property type="evidence" value="ECO:0007669"/>
    <property type="project" value="TreeGrafter"/>
</dbReference>
<keyword evidence="4 6" id="KW-0808">Transferase</keyword>
<dbReference type="InterPro" id="IPR000836">
    <property type="entry name" value="PRTase_dom"/>
</dbReference>
<dbReference type="EMBL" id="MHTX01000047">
    <property type="protein sequence ID" value="OHA67011.1"/>
    <property type="molecule type" value="Genomic_DNA"/>
</dbReference>
<comment type="caution">
    <text evidence="8">The sequence shown here is derived from an EMBL/GenBank/DDBJ whole genome shotgun (WGS) entry which is preliminary data.</text>
</comment>
<keyword evidence="5 6" id="KW-0665">Pyrimidine biosynthesis</keyword>
<dbReference type="InterPro" id="IPR029057">
    <property type="entry name" value="PRTase-like"/>
</dbReference>
<evidence type="ECO:0000256" key="3">
    <source>
        <dbReference type="ARBA" id="ARBA00022676"/>
    </source>
</evidence>
<gene>
    <name evidence="6" type="primary">pyrE</name>
    <name evidence="8" type="ORF">A3D59_01640</name>
</gene>
<feature type="binding site" evidence="6">
    <location>
        <position position="128"/>
    </location>
    <ligand>
        <name>orotate</name>
        <dbReference type="ChEBI" id="CHEBI:30839"/>
    </ligand>
</feature>
<protein>
    <recommendedName>
        <fullName evidence="2 6">Orotate phosphoribosyltransferase</fullName>
        <shortName evidence="6">OPRT</shortName>
        <shortName evidence="6">OPRTase</shortName>
        <ecNumber evidence="2 6">2.4.2.10</ecNumber>
    </recommendedName>
</protein>